<proteinExistence type="predicted"/>
<accession>A0ABR7YC51</accession>
<keyword evidence="1" id="KW-0808">Transferase</keyword>
<keyword evidence="4" id="KW-1185">Reference proteome</keyword>
<evidence type="ECO:0000313" key="4">
    <source>
        <dbReference type="Proteomes" id="UP000651271"/>
    </source>
</evidence>
<name>A0ABR7YC51_9SPHI</name>
<dbReference type="Gene3D" id="3.40.630.30">
    <property type="match status" value="1"/>
</dbReference>
<evidence type="ECO:0000256" key="1">
    <source>
        <dbReference type="ARBA" id="ARBA00022679"/>
    </source>
</evidence>
<evidence type="ECO:0000313" key="3">
    <source>
        <dbReference type="EMBL" id="MBD1428892.1"/>
    </source>
</evidence>
<dbReference type="PANTHER" id="PTHR13947">
    <property type="entry name" value="GNAT FAMILY N-ACETYLTRANSFERASE"/>
    <property type="match status" value="1"/>
</dbReference>
<dbReference type="PROSITE" id="PS51186">
    <property type="entry name" value="GNAT"/>
    <property type="match status" value="1"/>
</dbReference>
<dbReference type="InterPro" id="IPR000182">
    <property type="entry name" value="GNAT_dom"/>
</dbReference>
<dbReference type="SUPFAM" id="SSF55729">
    <property type="entry name" value="Acyl-CoA N-acyltransferases (Nat)"/>
    <property type="match status" value="1"/>
</dbReference>
<dbReference type="Proteomes" id="UP000651271">
    <property type="component" value="Unassembled WGS sequence"/>
</dbReference>
<protein>
    <submittedName>
        <fullName evidence="3">GNAT family N-acetyltransferase</fullName>
    </submittedName>
</protein>
<dbReference type="RefSeq" id="WP_165290646.1">
    <property type="nucleotide sequence ID" value="NZ_JACOIJ010000006.1"/>
</dbReference>
<organism evidence="3 4">
    <name type="scientific">Sphingobacterium litopenaei</name>
    <dbReference type="NCBI Taxonomy" id="2763500"/>
    <lineage>
        <taxon>Bacteria</taxon>
        <taxon>Pseudomonadati</taxon>
        <taxon>Bacteroidota</taxon>
        <taxon>Sphingobacteriia</taxon>
        <taxon>Sphingobacteriales</taxon>
        <taxon>Sphingobacteriaceae</taxon>
        <taxon>Sphingobacterium</taxon>
    </lineage>
</organism>
<dbReference type="CDD" id="cd04301">
    <property type="entry name" value="NAT_SF"/>
    <property type="match status" value="1"/>
</dbReference>
<gene>
    <name evidence="3" type="ORF">H8B04_04800</name>
</gene>
<dbReference type="EMBL" id="JACOIJ010000006">
    <property type="protein sequence ID" value="MBD1428892.1"/>
    <property type="molecule type" value="Genomic_DNA"/>
</dbReference>
<dbReference type="InterPro" id="IPR050769">
    <property type="entry name" value="NAT_camello-type"/>
</dbReference>
<sequence length="157" mass="18175">MKIIYYKKEHQYDFERLNKAWLSKYFDIEPLDIQFLSNPEEFILKDGGTILFAEYQGYIIGTVALVVVKQNVYELAKMTVDEAYHGLGAGKFLCTSAIKEAKKRNAEKVILYTNSRLETAINIYRKFGFKNTPLDGQKFKRANIKMELILNTLNSTL</sequence>
<dbReference type="InterPro" id="IPR016181">
    <property type="entry name" value="Acyl_CoA_acyltransferase"/>
</dbReference>
<reference evidence="3 4" key="1">
    <citation type="submission" date="2020-08" db="EMBL/GenBank/DDBJ databases">
        <title>Sphingobacterium sp. DN04309 isolated from aquaculture water.</title>
        <authorList>
            <person name="Zhang M."/>
        </authorList>
    </citation>
    <scope>NUCLEOTIDE SEQUENCE [LARGE SCALE GENOMIC DNA]</scope>
    <source>
        <strain evidence="3 4">DN04309</strain>
    </source>
</reference>
<dbReference type="PANTHER" id="PTHR13947:SF37">
    <property type="entry name" value="LD18367P"/>
    <property type="match status" value="1"/>
</dbReference>
<comment type="caution">
    <text evidence="3">The sequence shown here is derived from an EMBL/GenBank/DDBJ whole genome shotgun (WGS) entry which is preliminary data.</text>
</comment>
<dbReference type="Pfam" id="PF00583">
    <property type="entry name" value="Acetyltransf_1"/>
    <property type="match status" value="1"/>
</dbReference>
<evidence type="ECO:0000259" key="2">
    <source>
        <dbReference type="PROSITE" id="PS51186"/>
    </source>
</evidence>
<feature type="domain" description="N-acetyltransferase" evidence="2">
    <location>
        <begin position="1"/>
        <end position="151"/>
    </location>
</feature>